<evidence type="ECO:0000313" key="1">
    <source>
        <dbReference type="EMBL" id="GGO68523.1"/>
    </source>
</evidence>
<comment type="caution">
    <text evidence="1">The sequence shown here is derived from an EMBL/GenBank/DDBJ whole genome shotgun (WGS) entry which is preliminary data.</text>
</comment>
<dbReference type="RefSeq" id="WP_189124446.1">
    <property type="nucleotide sequence ID" value="NZ_BMNH01000006.1"/>
</dbReference>
<protein>
    <recommendedName>
        <fullName evidence="3">DUF3800 domain-containing protein</fullName>
    </recommendedName>
</protein>
<evidence type="ECO:0000313" key="2">
    <source>
        <dbReference type="Proteomes" id="UP000646523"/>
    </source>
</evidence>
<dbReference type="EMBL" id="BMNH01000006">
    <property type="protein sequence ID" value="GGO68523.1"/>
    <property type="molecule type" value="Genomic_DNA"/>
</dbReference>
<organism evidence="1 2">
    <name type="scientific">Nonomuraea cavernae</name>
    <dbReference type="NCBI Taxonomy" id="2045107"/>
    <lineage>
        <taxon>Bacteria</taxon>
        <taxon>Bacillati</taxon>
        <taxon>Actinomycetota</taxon>
        <taxon>Actinomycetes</taxon>
        <taxon>Streptosporangiales</taxon>
        <taxon>Streptosporangiaceae</taxon>
        <taxon>Nonomuraea</taxon>
    </lineage>
</organism>
<reference evidence="1" key="2">
    <citation type="submission" date="2020-09" db="EMBL/GenBank/DDBJ databases">
        <authorList>
            <person name="Sun Q."/>
            <person name="Zhou Y."/>
        </authorList>
    </citation>
    <scope>NUCLEOTIDE SEQUENCE</scope>
    <source>
        <strain evidence="1">CGMCC 4.7368</strain>
    </source>
</reference>
<keyword evidence="2" id="KW-1185">Reference proteome</keyword>
<evidence type="ECO:0008006" key="3">
    <source>
        <dbReference type="Google" id="ProtNLM"/>
    </source>
</evidence>
<reference evidence="1" key="1">
    <citation type="journal article" date="2014" name="Int. J. Syst. Evol. Microbiol.">
        <title>Complete genome sequence of Corynebacterium casei LMG S-19264T (=DSM 44701T), isolated from a smear-ripened cheese.</title>
        <authorList>
            <consortium name="US DOE Joint Genome Institute (JGI-PGF)"/>
            <person name="Walter F."/>
            <person name="Albersmeier A."/>
            <person name="Kalinowski J."/>
            <person name="Ruckert C."/>
        </authorList>
    </citation>
    <scope>NUCLEOTIDE SEQUENCE</scope>
    <source>
        <strain evidence="1">CGMCC 4.7368</strain>
    </source>
</reference>
<accession>A0A917YXA4</accession>
<name>A0A917YXA4_9ACTN</name>
<dbReference type="AlphaFoldDB" id="A0A917YXA4"/>
<sequence length="338" mass="36922">MTGHREDSTHAGGVLEIACDESGSEGDKLIGGNTDVFAHASVRLSADLAARCIEETRDRAPSPTTEYKFSILRRTKHREALIWLLGPRGPLLGHAHVHLTDKTFFVVGRVVDLLVTEAPYPPAIGLRQDRRARSMTATLRREGPRAYGAERWESFLAAFNGLMRSPNHRSAPASVAAFFDLVDDLRRSGARSPAGEAMELLWLARPRVAAFRERLLADPGVIPALDTLIPAIVGAVAYWGAGGRSVAVVHDRQTLLTDERIGRLKELLHAREPGGRLTGLTLVDSRCDPRIQVADLLAGAARKIASDELNGRGDAELTALLRPYVDTSSIWSDDRHSR</sequence>
<proteinExistence type="predicted"/>
<dbReference type="Proteomes" id="UP000646523">
    <property type="component" value="Unassembled WGS sequence"/>
</dbReference>
<gene>
    <name evidence="1" type="ORF">GCM10012289_27490</name>
</gene>